<evidence type="ECO:0000256" key="3">
    <source>
        <dbReference type="HAMAP-Rule" id="MF_03054"/>
    </source>
</evidence>
<dbReference type="GO" id="GO:0016783">
    <property type="term" value="F:sulfurtransferase activity"/>
    <property type="evidence" value="ECO:0000318"/>
    <property type="project" value="GO_Central"/>
</dbReference>
<dbReference type="STRING" id="13333.W1PIJ8"/>
<dbReference type="AlphaFoldDB" id="W1PIJ8"/>
<dbReference type="OMA" id="CHACRNI"/>
<dbReference type="GO" id="GO:0000049">
    <property type="term" value="F:tRNA binding"/>
    <property type="evidence" value="ECO:0007669"/>
    <property type="project" value="InterPro"/>
</dbReference>
<keyword evidence="2 3" id="KW-0819">tRNA processing</keyword>
<comment type="pathway">
    <text evidence="3">tRNA modification; 5-methoxycarbonylmethyl-2-thiouridine-tRNA biosynthesis.</text>
</comment>
<gene>
    <name evidence="4" type="ORF">AMTR_s00005p00261900</name>
</gene>
<evidence type="ECO:0000256" key="1">
    <source>
        <dbReference type="ARBA" id="ARBA00022490"/>
    </source>
</evidence>
<dbReference type="PANTHER" id="PTHR20882">
    <property type="entry name" value="CYTOPLASMIC TRNA 2-THIOLATION PROTEIN 2"/>
    <property type="match status" value="1"/>
</dbReference>
<dbReference type="HOGENOM" id="CLU_048050_0_0_1"/>
<dbReference type="EMBL" id="KI393866">
    <property type="protein sequence ID" value="ERN06930.1"/>
    <property type="molecule type" value="Genomic_DNA"/>
</dbReference>
<accession>W1PIJ8</accession>
<dbReference type="InterPro" id="IPR014729">
    <property type="entry name" value="Rossmann-like_a/b/a_fold"/>
</dbReference>
<evidence type="ECO:0000313" key="5">
    <source>
        <dbReference type="Proteomes" id="UP000017836"/>
    </source>
</evidence>
<evidence type="ECO:0000256" key="2">
    <source>
        <dbReference type="ARBA" id="ARBA00022694"/>
    </source>
</evidence>
<comment type="similarity">
    <text evidence="3">Belongs to the CTU2/NCS2 family.</text>
</comment>
<dbReference type="KEGG" id="atr:18435141"/>
<keyword evidence="1 3" id="KW-0963">Cytoplasm</keyword>
<comment type="function">
    <text evidence="3">Plays a central role in 2-thiolation of mcm(5)S(2)U at tRNA wobble positions of tRNA(Lys), tRNA(Glu) and tRNA(Gln). May act by forming a heterodimer with NCS6/CTU1 that ligates sulfur from thiocarboxylated URM1 onto the uridine of tRNAs at wobble position.</text>
</comment>
<dbReference type="GO" id="GO:0002143">
    <property type="term" value="P:tRNA wobble position uridine thiolation"/>
    <property type="evidence" value="ECO:0000318"/>
    <property type="project" value="GO_Central"/>
</dbReference>
<dbReference type="OrthoDB" id="25129at2759"/>
<dbReference type="GO" id="GO:0005829">
    <property type="term" value="C:cytosol"/>
    <property type="evidence" value="ECO:0000318"/>
    <property type="project" value="GO_Central"/>
</dbReference>
<dbReference type="HAMAP" id="MF_03054">
    <property type="entry name" value="CTU2"/>
    <property type="match status" value="1"/>
</dbReference>
<dbReference type="Proteomes" id="UP000017836">
    <property type="component" value="Unassembled WGS sequence"/>
</dbReference>
<evidence type="ECO:0000313" key="4">
    <source>
        <dbReference type="EMBL" id="ERN06930.1"/>
    </source>
</evidence>
<dbReference type="eggNOG" id="KOG2594">
    <property type="taxonomic scope" value="Eukaryota"/>
</dbReference>
<proteinExistence type="inferred from homology"/>
<name>W1PIJ8_AMBTC</name>
<dbReference type="GO" id="GO:0016779">
    <property type="term" value="F:nucleotidyltransferase activity"/>
    <property type="evidence" value="ECO:0007669"/>
    <property type="project" value="UniProtKB-UniRule"/>
</dbReference>
<dbReference type="PANTHER" id="PTHR20882:SF14">
    <property type="entry name" value="CYTOPLASMIC TRNA 2-THIOLATION PROTEIN 2"/>
    <property type="match status" value="1"/>
</dbReference>
<protein>
    <recommendedName>
        <fullName evidence="3">Cytoplasmic tRNA 2-thiolation protein 2</fullName>
    </recommendedName>
</protein>
<organism evidence="4 5">
    <name type="scientific">Amborella trichopoda</name>
    <dbReference type="NCBI Taxonomy" id="13333"/>
    <lineage>
        <taxon>Eukaryota</taxon>
        <taxon>Viridiplantae</taxon>
        <taxon>Streptophyta</taxon>
        <taxon>Embryophyta</taxon>
        <taxon>Tracheophyta</taxon>
        <taxon>Spermatophyta</taxon>
        <taxon>Magnoliopsida</taxon>
        <taxon>Amborellales</taxon>
        <taxon>Amborellaceae</taxon>
        <taxon>Amborella</taxon>
    </lineage>
</organism>
<dbReference type="Gene3D" id="3.40.50.620">
    <property type="entry name" value="HUPs"/>
    <property type="match status" value="1"/>
</dbReference>
<keyword evidence="5" id="KW-1185">Reference proteome</keyword>
<dbReference type="Gramene" id="ERN06930">
    <property type="protein sequence ID" value="ERN06930"/>
    <property type="gene ID" value="AMTR_s00005p00261900"/>
</dbReference>
<comment type="subcellular location">
    <subcellularLocation>
        <location evidence="3">Cytoplasm</location>
    </subcellularLocation>
</comment>
<sequence length="458" mass="50228">MACLGGGPCSGDGGACGGRTQRQRSSLPPSSTGIANTKLCCKCQERDGVAKANQTESLCPPCLRSSLFAKFKLAVTSHAMISPTDKLLVAFSGGPASRVALEFVNEMQSKAQRNADASKEKCLAVFQVGVAFIDEKMVSQASSTEACRAVEEVRDIVSSMGNPSKELHVFPIEDICSIDTEGSDGKDRLKDLLDAIDDVTGKEDFVQYLRMISLQKIAVDHGYSKLVLGLCTSRIACHVIAATVKGQGYSLPADVQYVDARWEVPVLCPLHDCVIQELTMLCQLDNLKTLQPLKVHQPSVNSIISSFVALLQEENPSRERTIVKTAEKLRSFSFNKLVHSIDKLAFRRRHRLLRFNCIESTSSEALCAICSSPLEKSGVPCSNSELEYSQSEMVMFRSVCCPSCQFQILPEEPLDMERFYSFLPQSMIRKANGDVIADQNSLRDQIQDCLLSEDEDGA</sequence>
<dbReference type="GO" id="GO:0032447">
    <property type="term" value="P:protein urmylation"/>
    <property type="evidence" value="ECO:0007669"/>
    <property type="project" value="UniProtKB-UniRule"/>
</dbReference>
<reference evidence="5" key="1">
    <citation type="journal article" date="2013" name="Science">
        <title>The Amborella genome and the evolution of flowering plants.</title>
        <authorList>
            <consortium name="Amborella Genome Project"/>
        </authorList>
    </citation>
    <scope>NUCLEOTIDE SEQUENCE [LARGE SCALE GENOMIC DNA]</scope>
</reference>
<dbReference type="SUPFAM" id="SSF52402">
    <property type="entry name" value="Adenine nucleotide alpha hydrolases-like"/>
    <property type="match status" value="1"/>
</dbReference>
<dbReference type="InterPro" id="IPR019407">
    <property type="entry name" value="CTU2"/>
</dbReference>
<dbReference type="UniPathway" id="UPA00988"/>